<comment type="caution">
    <text evidence="2">The sequence shown here is derived from an EMBL/GenBank/DDBJ whole genome shotgun (WGS) entry which is preliminary data.</text>
</comment>
<dbReference type="EMBL" id="JARQZJ010000015">
    <property type="protein sequence ID" value="KAK9873091.1"/>
    <property type="molecule type" value="Genomic_DNA"/>
</dbReference>
<evidence type="ECO:0000256" key="1">
    <source>
        <dbReference type="SAM" id="MobiDB-lite"/>
    </source>
</evidence>
<reference evidence="2 3" key="1">
    <citation type="submission" date="2023-03" db="EMBL/GenBank/DDBJ databases">
        <title>Genome insight into feeding habits of ladybird beetles.</title>
        <authorList>
            <person name="Li H.-S."/>
            <person name="Huang Y.-H."/>
            <person name="Pang H."/>
        </authorList>
    </citation>
    <scope>NUCLEOTIDE SEQUENCE [LARGE SCALE GENOMIC DNA]</scope>
    <source>
        <strain evidence="2">SYSU_2023b</strain>
        <tissue evidence="2">Whole body</tissue>
    </source>
</reference>
<dbReference type="AlphaFoldDB" id="A0AAW1TZE4"/>
<name>A0AAW1TZE4_9CUCU</name>
<gene>
    <name evidence="2" type="ORF">WA026_020821</name>
</gene>
<keyword evidence="3" id="KW-1185">Reference proteome</keyword>
<protein>
    <submittedName>
        <fullName evidence="2">Uncharacterized protein</fullName>
    </submittedName>
</protein>
<organism evidence="2 3">
    <name type="scientific">Henosepilachna vigintioctopunctata</name>
    <dbReference type="NCBI Taxonomy" id="420089"/>
    <lineage>
        <taxon>Eukaryota</taxon>
        <taxon>Metazoa</taxon>
        <taxon>Ecdysozoa</taxon>
        <taxon>Arthropoda</taxon>
        <taxon>Hexapoda</taxon>
        <taxon>Insecta</taxon>
        <taxon>Pterygota</taxon>
        <taxon>Neoptera</taxon>
        <taxon>Endopterygota</taxon>
        <taxon>Coleoptera</taxon>
        <taxon>Polyphaga</taxon>
        <taxon>Cucujiformia</taxon>
        <taxon>Coccinelloidea</taxon>
        <taxon>Coccinellidae</taxon>
        <taxon>Epilachninae</taxon>
        <taxon>Epilachnini</taxon>
        <taxon>Henosepilachna</taxon>
    </lineage>
</organism>
<evidence type="ECO:0000313" key="2">
    <source>
        <dbReference type="EMBL" id="KAK9873091.1"/>
    </source>
</evidence>
<feature type="compositionally biased region" description="Basic and acidic residues" evidence="1">
    <location>
        <begin position="83"/>
        <end position="92"/>
    </location>
</feature>
<dbReference type="Proteomes" id="UP001431783">
    <property type="component" value="Unassembled WGS sequence"/>
</dbReference>
<accession>A0AAW1TZE4</accession>
<sequence>MNYIESNSAREHITHKANSNVEQKLFESQRLQALEIENVYLKKLLQESNDNNGILKQNNEFLVKMSFNLTKIINGPNPSKNSKVIENEEKSSKTYAKAVQLN</sequence>
<evidence type="ECO:0000313" key="3">
    <source>
        <dbReference type="Proteomes" id="UP001431783"/>
    </source>
</evidence>
<feature type="region of interest" description="Disordered" evidence="1">
    <location>
        <begin position="77"/>
        <end position="102"/>
    </location>
</feature>
<proteinExistence type="predicted"/>